<dbReference type="AlphaFoldDB" id="A0A1U7LU15"/>
<reference evidence="2 3" key="1">
    <citation type="submission" date="2016-04" db="EMBL/GenBank/DDBJ databases">
        <title>Evolutionary innovation and constraint leading to complex multicellularity in the Ascomycota.</title>
        <authorList>
            <person name="Cisse O."/>
            <person name="Nguyen A."/>
            <person name="Hewitt D.A."/>
            <person name="Jedd G."/>
            <person name="Stajich J.E."/>
        </authorList>
    </citation>
    <scope>NUCLEOTIDE SEQUENCE [LARGE SCALE GENOMIC DNA]</scope>
    <source>
        <strain evidence="2 3">DAH-3</strain>
    </source>
</reference>
<keyword evidence="3" id="KW-1185">Reference proteome</keyword>
<dbReference type="GO" id="GO:0031416">
    <property type="term" value="C:NatB complex"/>
    <property type="evidence" value="ECO:0007669"/>
    <property type="project" value="TreeGrafter"/>
</dbReference>
<dbReference type="InterPro" id="IPR019183">
    <property type="entry name" value="NAA25_NatB_aux_su"/>
</dbReference>
<dbReference type="PANTHER" id="PTHR22767">
    <property type="entry name" value="N-TERMINAL ACETYLTRANSFERASE-RELATED"/>
    <property type="match status" value="1"/>
</dbReference>
<protein>
    <submittedName>
        <fullName evidence="2">N-terminal acetyltransferase B complex subunit arm1</fullName>
    </submittedName>
</protein>
<keyword evidence="2" id="KW-0808">Transferase</keyword>
<dbReference type="Pfam" id="PF09797">
    <property type="entry name" value="NatB_MDM20"/>
    <property type="match status" value="1"/>
</dbReference>
<dbReference type="GO" id="GO:0016740">
    <property type="term" value="F:transferase activity"/>
    <property type="evidence" value="ECO:0007669"/>
    <property type="project" value="UniProtKB-KW"/>
</dbReference>
<dbReference type="Gene3D" id="1.25.40.1040">
    <property type="match status" value="1"/>
</dbReference>
<evidence type="ECO:0000256" key="1">
    <source>
        <dbReference type="ARBA" id="ARBA00006298"/>
    </source>
</evidence>
<dbReference type="InterPro" id="IPR011990">
    <property type="entry name" value="TPR-like_helical_dom_sf"/>
</dbReference>
<dbReference type="OrthoDB" id="1874341at2759"/>
<dbReference type="SUPFAM" id="SSF48452">
    <property type="entry name" value="TPR-like"/>
    <property type="match status" value="1"/>
</dbReference>
<accession>A0A1U7LU15</accession>
<evidence type="ECO:0000313" key="2">
    <source>
        <dbReference type="EMBL" id="OLL26166.1"/>
    </source>
</evidence>
<sequence>MGWNEDVARSQPIHEAIQLGHHRQALQLCTKALKRTPQSLLLRTLKALTLTKLGRKDEAWQVCQEVIAQVPTDFEALNVLHMLMENIGKGNEAVVMYDNALKKSPKDETLAHHFFLTMVQTGNIKAQQRVAMHLQKTFNRQEYYQYAVQSLHLLHKQEPSSIYGTLACRMIEKAIQQNTETFTCEQVHLYVTILAFHKRYQQAADVLEKFLPLENSEDIEFLRLKLSILDEMADWTTLYSLCISLIDNGKDDWRVYQLAIKTFVSLFLDAKKEPNELGELLSYFKRKDSRNADLASISLTFKRLNSDLASASLNACVEYFNKYCKKPSCFEDLEPYVRMLSFDERTQFLQSIQVSLEENAKLSVDLITSEINIQKLSFLINSSQRQTINESFVKTNIDLYARGLHVGQAREKIDNSCSDDALLLACHALLLVNSLELHTSIIQAITLLDFGLKHSPCNYQFKFLLIRLYIMLGAFPQAISVYKSLNIKQIQCDTLNHLVFTRIASVYPSETVTSLLKESCSIYGANAEETPEAICRAYESGAWSKIEDFTKLRQRLEASLWKAMTGIELGRLAFFQNGHNYDFQYNFGGLESSFSDNRDFKILRNCIWSKDDYIECCTRLQPLPMSSWFILQKTLYDLRSVLLKGDFLEVHRVTERLKECFTAATQELSPHEASFFTKLISLLEYCKNGNTSNLCIGNITWKDKCDGRSVEELCLHLELILFKLLICATREFSLDNRNGKAAPSLVIHTLNEEVKRDLKGLNLTLNWAKENIGNRSLDQCLEQLDDLFITQILERLREVQLEVLNCISDHVERFGRNFCI</sequence>
<organism evidence="2 3">
    <name type="scientific">Neolecta irregularis (strain DAH-3)</name>
    <dbReference type="NCBI Taxonomy" id="1198029"/>
    <lineage>
        <taxon>Eukaryota</taxon>
        <taxon>Fungi</taxon>
        <taxon>Dikarya</taxon>
        <taxon>Ascomycota</taxon>
        <taxon>Taphrinomycotina</taxon>
        <taxon>Neolectales</taxon>
        <taxon>Neolectaceae</taxon>
        <taxon>Neolecta</taxon>
    </lineage>
</organism>
<dbReference type="Proteomes" id="UP000186594">
    <property type="component" value="Unassembled WGS sequence"/>
</dbReference>
<evidence type="ECO:0000313" key="3">
    <source>
        <dbReference type="Proteomes" id="UP000186594"/>
    </source>
</evidence>
<comment type="caution">
    <text evidence="2">The sequence shown here is derived from an EMBL/GenBank/DDBJ whole genome shotgun (WGS) entry which is preliminary data.</text>
</comment>
<dbReference type="EMBL" id="LXFE01000232">
    <property type="protein sequence ID" value="OLL26166.1"/>
    <property type="molecule type" value="Genomic_DNA"/>
</dbReference>
<dbReference type="STRING" id="1198029.A0A1U7LU15"/>
<name>A0A1U7LU15_NEOID</name>
<comment type="similarity">
    <text evidence="1">Belongs to the MDM20/NAA25 family.</text>
</comment>
<gene>
    <name evidence="2" type="ORF">NEOLI_001198</name>
</gene>
<proteinExistence type="inferred from homology"/>
<dbReference type="PANTHER" id="PTHR22767:SF3">
    <property type="entry name" value="N-ALPHA-ACETYLTRANSFERASE 25, NATB AUXILIARY SUBUNIT"/>
    <property type="match status" value="1"/>
</dbReference>
<dbReference type="OMA" id="LPQLAYK"/>